<dbReference type="InterPro" id="IPR029044">
    <property type="entry name" value="Nucleotide-diphossugar_trans"/>
</dbReference>
<organism evidence="3">
    <name type="scientific">uncultured Aureispira sp</name>
    <dbReference type="NCBI Taxonomy" id="1331704"/>
    <lineage>
        <taxon>Bacteria</taxon>
        <taxon>Pseudomonadati</taxon>
        <taxon>Bacteroidota</taxon>
        <taxon>Saprospiria</taxon>
        <taxon>Saprospirales</taxon>
        <taxon>Saprospiraceae</taxon>
        <taxon>Aureispira</taxon>
        <taxon>environmental samples</taxon>
    </lineage>
</organism>
<dbReference type="InterPro" id="IPR050834">
    <property type="entry name" value="Glycosyltransf_2"/>
</dbReference>
<evidence type="ECO:0000256" key="1">
    <source>
        <dbReference type="SAM" id="Phobius"/>
    </source>
</evidence>
<dbReference type="Pfam" id="PF00535">
    <property type="entry name" value="Glycos_transf_2"/>
    <property type="match status" value="1"/>
</dbReference>
<dbReference type="PANTHER" id="PTHR43685:SF3">
    <property type="entry name" value="SLR2126 PROTEIN"/>
    <property type="match status" value="1"/>
</dbReference>
<accession>A0A6S6UHD3</accession>
<name>A0A6S6UHD3_9BACT</name>
<dbReference type="AlphaFoldDB" id="A0A6S6UHD3"/>
<dbReference type="PANTHER" id="PTHR43685">
    <property type="entry name" value="GLYCOSYLTRANSFERASE"/>
    <property type="match status" value="1"/>
</dbReference>
<dbReference type="Gene3D" id="3.90.550.10">
    <property type="entry name" value="Spore Coat Polysaccharide Biosynthesis Protein SpsA, Chain A"/>
    <property type="match status" value="1"/>
</dbReference>
<dbReference type="CDD" id="cd00761">
    <property type="entry name" value="Glyco_tranf_GTA_type"/>
    <property type="match status" value="1"/>
</dbReference>
<keyword evidence="1" id="KW-1133">Transmembrane helix</keyword>
<dbReference type="SUPFAM" id="SSF53448">
    <property type="entry name" value="Nucleotide-diphospho-sugar transferases"/>
    <property type="match status" value="1"/>
</dbReference>
<dbReference type="EMBL" id="CACVAQ010000482">
    <property type="protein sequence ID" value="CAA6829344.1"/>
    <property type="molecule type" value="Genomic_DNA"/>
</dbReference>
<sequence>MLSILIPSYNFDVRKLVHQLHQQGVLLRVPFEIICIEDASLQKYVDLNQSINALSFVTHRVLSNNLGRSKIRNYLATQAHYDYLLFMDCDSMPVSNAYLSNYIEQIHPKQLLYGGRCYQEQAPNDLTLYFHWYYGKHREQSIAKDRQKNSYQSFMTNNFLIPKDLFESIRFEETLTQYGHEDTLFGLELQEKRIPILHIDNPLEHIGLEPNHVFLKKSELAIQNLYILHTKHSVHKEIKLLHFFLQTKRLYLHFPILIIYFFTKILLKKNLFSRLPQLTLFDFYKLGYLIQWTKKQ</sequence>
<keyword evidence="1" id="KW-0472">Membrane</keyword>
<dbReference type="InterPro" id="IPR001173">
    <property type="entry name" value="Glyco_trans_2-like"/>
</dbReference>
<reference evidence="3" key="1">
    <citation type="submission" date="2020-01" db="EMBL/GenBank/DDBJ databases">
        <authorList>
            <person name="Meier V. D."/>
            <person name="Meier V D."/>
        </authorList>
    </citation>
    <scope>NUCLEOTIDE SEQUENCE</scope>
    <source>
        <strain evidence="3">HLG_WM_MAG_10</strain>
    </source>
</reference>
<proteinExistence type="predicted"/>
<keyword evidence="1" id="KW-0812">Transmembrane</keyword>
<feature type="transmembrane region" description="Helical" evidence="1">
    <location>
        <begin position="250"/>
        <end position="267"/>
    </location>
</feature>
<feature type="domain" description="Glycosyltransferase 2-like" evidence="2">
    <location>
        <begin position="3"/>
        <end position="166"/>
    </location>
</feature>
<evidence type="ECO:0000313" key="3">
    <source>
        <dbReference type="EMBL" id="CAA6829344.1"/>
    </source>
</evidence>
<gene>
    <name evidence="3" type="ORF">HELGO_WM24284</name>
</gene>
<protein>
    <recommendedName>
        <fullName evidence="2">Glycosyltransferase 2-like domain-containing protein</fullName>
    </recommendedName>
</protein>
<evidence type="ECO:0000259" key="2">
    <source>
        <dbReference type="Pfam" id="PF00535"/>
    </source>
</evidence>